<protein>
    <recommendedName>
        <fullName evidence="2">Antitoxin</fullName>
    </recommendedName>
</protein>
<evidence type="ECO:0000256" key="1">
    <source>
        <dbReference type="ARBA" id="ARBA00009981"/>
    </source>
</evidence>
<organism evidence="3 4">
    <name type="scientific">Levilactobacillus fuyuanensis</name>
    <dbReference type="NCBI Taxonomy" id="2486022"/>
    <lineage>
        <taxon>Bacteria</taxon>
        <taxon>Bacillati</taxon>
        <taxon>Bacillota</taxon>
        <taxon>Bacilli</taxon>
        <taxon>Lactobacillales</taxon>
        <taxon>Lactobacillaceae</taxon>
        <taxon>Levilactobacillus</taxon>
    </lineage>
</organism>
<dbReference type="Gene3D" id="3.40.1620.10">
    <property type="entry name" value="YefM-like domain"/>
    <property type="match status" value="1"/>
</dbReference>
<evidence type="ECO:0000313" key="3">
    <source>
        <dbReference type="EMBL" id="MFD1548929.1"/>
    </source>
</evidence>
<name>A0ABW4H2W8_9LACO</name>
<evidence type="ECO:0000256" key="2">
    <source>
        <dbReference type="RuleBase" id="RU362080"/>
    </source>
</evidence>
<comment type="caution">
    <text evidence="3">The sequence shown here is derived from an EMBL/GenBank/DDBJ whole genome shotgun (WGS) entry which is preliminary data.</text>
</comment>
<sequence length="71" mass="8307">MKTYPFTQLHTNPKRLFTQVIQTNHTLEITVHPHQSVIVLSKQRYEQLLELNYLWSAGTLAPIISQLNHPK</sequence>
<dbReference type="EMBL" id="JBHTOM010000005">
    <property type="protein sequence ID" value="MFD1548929.1"/>
    <property type="molecule type" value="Genomic_DNA"/>
</dbReference>
<comment type="similarity">
    <text evidence="1 2">Belongs to the phD/YefM antitoxin family.</text>
</comment>
<dbReference type="RefSeq" id="WP_164508843.1">
    <property type="nucleotide sequence ID" value="NZ_JBHTOM010000005.1"/>
</dbReference>
<dbReference type="InterPro" id="IPR006442">
    <property type="entry name" value="Antitoxin_Phd/YefM"/>
</dbReference>
<dbReference type="Proteomes" id="UP001597195">
    <property type="component" value="Unassembled WGS sequence"/>
</dbReference>
<reference evidence="4" key="1">
    <citation type="journal article" date="2019" name="Int. J. Syst. Evol. Microbiol.">
        <title>The Global Catalogue of Microorganisms (GCM) 10K type strain sequencing project: providing services to taxonomists for standard genome sequencing and annotation.</title>
        <authorList>
            <consortium name="The Broad Institute Genomics Platform"/>
            <consortium name="The Broad Institute Genome Sequencing Center for Infectious Disease"/>
            <person name="Wu L."/>
            <person name="Ma J."/>
        </authorList>
    </citation>
    <scope>NUCLEOTIDE SEQUENCE [LARGE SCALE GENOMIC DNA]</scope>
    <source>
        <strain evidence="4">CCM 8906</strain>
    </source>
</reference>
<keyword evidence="4" id="KW-1185">Reference proteome</keyword>
<gene>
    <name evidence="3" type="ORF">ACFQ5T_04415</name>
</gene>
<accession>A0ABW4H2W8</accession>
<dbReference type="SUPFAM" id="SSF143120">
    <property type="entry name" value="YefM-like"/>
    <property type="match status" value="1"/>
</dbReference>
<dbReference type="InterPro" id="IPR036165">
    <property type="entry name" value="YefM-like_sf"/>
</dbReference>
<comment type="function">
    <text evidence="2">Antitoxin component of a type II toxin-antitoxin (TA) system.</text>
</comment>
<dbReference type="Pfam" id="PF02604">
    <property type="entry name" value="PhdYeFM_antitox"/>
    <property type="match status" value="1"/>
</dbReference>
<proteinExistence type="inferred from homology"/>
<evidence type="ECO:0000313" key="4">
    <source>
        <dbReference type="Proteomes" id="UP001597195"/>
    </source>
</evidence>